<protein>
    <recommendedName>
        <fullName evidence="3">Ig-like domain-containing protein</fullName>
    </recommendedName>
</protein>
<evidence type="ECO:0000256" key="1">
    <source>
        <dbReference type="ARBA" id="ARBA00023319"/>
    </source>
</evidence>
<reference evidence="4" key="1">
    <citation type="journal article" date="2023" name="Science">
        <title>Genome structures resolve the early diversification of teleost fishes.</title>
        <authorList>
            <person name="Parey E."/>
            <person name="Louis A."/>
            <person name="Montfort J."/>
            <person name="Bouchez O."/>
            <person name="Roques C."/>
            <person name="Iampietro C."/>
            <person name="Lluch J."/>
            <person name="Castinel A."/>
            <person name="Donnadieu C."/>
            <person name="Desvignes T."/>
            <person name="Floi Bucao C."/>
            <person name="Jouanno E."/>
            <person name="Wen M."/>
            <person name="Mejri S."/>
            <person name="Dirks R."/>
            <person name="Jansen H."/>
            <person name="Henkel C."/>
            <person name="Chen W.J."/>
            <person name="Zahm M."/>
            <person name="Cabau C."/>
            <person name="Klopp C."/>
            <person name="Thompson A.W."/>
            <person name="Robinson-Rechavi M."/>
            <person name="Braasch I."/>
            <person name="Lecointre G."/>
            <person name="Bobe J."/>
            <person name="Postlethwait J.H."/>
            <person name="Berthelot C."/>
            <person name="Roest Crollius H."/>
            <person name="Guiguen Y."/>
        </authorList>
    </citation>
    <scope>NUCLEOTIDE SEQUENCE</scope>
    <source>
        <strain evidence="4">NC1722</strain>
    </source>
</reference>
<dbReference type="SUPFAM" id="SSF48726">
    <property type="entry name" value="Immunoglobulin"/>
    <property type="match status" value="1"/>
</dbReference>
<accession>A0AAD7SV38</accession>
<evidence type="ECO:0000259" key="3">
    <source>
        <dbReference type="PROSITE" id="PS50835"/>
    </source>
</evidence>
<dbReference type="InterPro" id="IPR036179">
    <property type="entry name" value="Ig-like_dom_sf"/>
</dbReference>
<dbReference type="EMBL" id="JAINUG010000035">
    <property type="protein sequence ID" value="KAJ8408381.1"/>
    <property type="molecule type" value="Genomic_DNA"/>
</dbReference>
<dbReference type="PANTHER" id="PTHR23411">
    <property type="entry name" value="TAPASIN"/>
    <property type="match status" value="1"/>
</dbReference>
<dbReference type="InterPro" id="IPR050380">
    <property type="entry name" value="Immune_Resp_Modulators"/>
</dbReference>
<keyword evidence="5" id="KW-1185">Reference proteome</keyword>
<evidence type="ECO:0000313" key="5">
    <source>
        <dbReference type="Proteomes" id="UP001221898"/>
    </source>
</evidence>
<feature type="signal peptide" evidence="2">
    <location>
        <begin position="1"/>
        <end position="19"/>
    </location>
</feature>
<keyword evidence="1" id="KW-0393">Immunoglobulin domain</keyword>
<dbReference type="AlphaFoldDB" id="A0AAD7SV38"/>
<keyword evidence="2" id="KW-0732">Signal</keyword>
<dbReference type="InterPro" id="IPR003597">
    <property type="entry name" value="Ig_C1-set"/>
</dbReference>
<dbReference type="Gene3D" id="2.60.40.10">
    <property type="entry name" value="Immunoglobulins"/>
    <property type="match status" value="1"/>
</dbReference>
<organism evidence="4 5">
    <name type="scientific">Aldrovandia affinis</name>
    <dbReference type="NCBI Taxonomy" id="143900"/>
    <lineage>
        <taxon>Eukaryota</taxon>
        <taxon>Metazoa</taxon>
        <taxon>Chordata</taxon>
        <taxon>Craniata</taxon>
        <taxon>Vertebrata</taxon>
        <taxon>Euteleostomi</taxon>
        <taxon>Actinopterygii</taxon>
        <taxon>Neopterygii</taxon>
        <taxon>Teleostei</taxon>
        <taxon>Notacanthiformes</taxon>
        <taxon>Halosauridae</taxon>
        <taxon>Aldrovandia</taxon>
    </lineage>
</organism>
<feature type="chain" id="PRO_5042161197" description="Ig-like domain-containing protein" evidence="2">
    <location>
        <begin position="20"/>
        <end position="148"/>
    </location>
</feature>
<sequence>MRRAEGLWITLLLLGFTNAGKPDEQQILFSEGLQLFVEGDSSNSTAPDVLVLLPSPAELATTETVTLVCLIRGLLPGLVDIAWRINDTAVSTADSVAQGTREPDGSFSAVGLLSVATSAWNPRNNYRCVASQGSKVYEGSAQTSCYYG</sequence>
<evidence type="ECO:0000313" key="4">
    <source>
        <dbReference type="EMBL" id="KAJ8408381.1"/>
    </source>
</evidence>
<comment type="caution">
    <text evidence="4">The sequence shown here is derived from an EMBL/GenBank/DDBJ whole genome shotgun (WGS) entry which is preliminary data.</text>
</comment>
<proteinExistence type="predicted"/>
<dbReference type="SMART" id="SM00407">
    <property type="entry name" value="IGc1"/>
    <property type="match status" value="1"/>
</dbReference>
<dbReference type="PROSITE" id="PS50835">
    <property type="entry name" value="IG_LIKE"/>
    <property type="match status" value="1"/>
</dbReference>
<name>A0AAD7SV38_9TELE</name>
<dbReference type="Pfam" id="PF07654">
    <property type="entry name" value="C1-set"/>
    <property type="match status" value="1"/>
</dbReference>
<gene>
    <name evidence="4" type="ORF">AAFF_G00257950</name>
</gene>
<dbReference type="Proteomes" id="UP001221898">
    <property type="component" value="Unassembled WGS sequence"/>
</dbReference>
<dbReference type="InterPro" id="IPR013783">
    <property type="entry name" value="Ig-like_fold"/>
</dbReference>
<feature type="domain" description="Ig-like" evidence="3">
    <location>
        <begin position="47"/>
        <end position="144"/>
    </location>
</feature>
<dbReference type="InterPro" id="IPR007110">
    <property type="entry name" value="Ig-like_dom"/>
</dbReference>
<evidence type="ECO:0000256" key="2">
    <source>
        <dbReference type="SAM" id="SignalP"/>
    </source>
</evidence>